<proteinExistence type="inferred from homology"/>
<name>A0A7S1THG3_9RHOD</name>
<keyword evidence="4" id="KW-0560">Oxidoreductase</keyword>
<keyword evidence="2" id="KW-0349">Heme</keyword>
<dbReference type="Gene3D" id="1.10.420.10">
    <property type="entry name" value="Peroxidase, domain 2"/>
    <property type="match status" value="1"/>
</dbReference>
<dbReference type="GO" id="GO:0034599">
    <property type="term" value="P:cellular response to oxidative stress"/>
    <property type="evidence" value="ECO:0007669"/>
    <property type="project" value="InterPro"/>
</dbReference>
<organism evidence="8">
    <name type="scientific">Compsopogon caeruleus</name>
    <dbReference type="NCBI Taxonomy" id="31354"/>
    <lineage>
        <taxon>Eukaryota</taxon>
        <taxon>Rhodophyta</taxon>
        <taxon>Compsopogonophyceae</taxon>
        <taxon>Compsopogonales</taxon>
        <taxon>Compsopogonaceae</taxon>
        <taxon>Compsopogon</taxon>
    </lineage>
</organism>
<evidence type="ECO:0000256" key="2">
    <source>
        <dbReference type="ARBA" id="ARBA00022617"/>
    </source>
</evidence>
<dbReference type="InterPro" id="IPR010255">
    <property type="entry name" value="Haem_peroxidase_sf"/>
</dbReference>
<feature type="domain" description="Plant heme peroxidase family profile" evidence="7">
    <location>
        <begin position="113"/>
        <end position="333"/>
    </location>
</feature>
<dbReference type="InterPro" id="IPR002016">
    <property type="entry name" value="Haem_peroxidase"/>
</dbReference>
<keyword evidence="5" id="KW-0408">Iron</keyword>
<gene>
    <name evidence="8" type="ORF">CCAE0312_LOCUS9036</name>
</gene>
<dbReference type="GO" id="GO:0004601">
    <property type="term" value="F:peroxidase activity"/>
    <property type="evidence" value="ECO:0007669"/>
    <property type="project" value="UniProtKB-KW"/>
</dbReference>
<dbReference type="PRINTS" id="PR00459">
    <property type="entry name" value="ASPEROXIDASE"/>
</dbReference>
<dbReference type="PANTHER" id="PTHR31356">
    <property type="entry name" value="THYLAKOID LUMENAL 29 KDA PROTEIN, CHLOROPLASTIC-RELATED"/>
    <property type="match status" value="1"/>
</dbReference>
<dbReference type="EMBL" id="HBGH01016364">
    <property type="protein sequence ID" value="CAD9236939.1"/>
    <property type="molecule type" value="Transcribed_RNA"/>
</dbReference>
<dbReference type="AlphaFoldDB" id="A0A7S1THG3"/>
<evidence type="ECO:0000256" key="5">
    <source>
        <dbReference type="ARBA" id="ARBA00023004"/>
    </source>
</evidence>
<dbReference type="SUPFAM" id="SSF48113">
    <property type="entry name" value="Heme-dependent peroxidases"/>
    <property type="match status" value="1"/>
</dbReference>
<evidence type="ECO:0000256" key="4">
    <source>
        <dbReference type="ARBA" id="ARBA00023002"/>
    </source>
</evidence>
<keyword evidence="1" id="KW-0575">Peroxidase</keyword>
<protein>
    <recommendedName>
        <fullName evidence="7">Plant heme peroxidase family profile domain-containing protein</fullName>
    </recommendedName>
</protein>
<dbReference type="InterPro" id="IPR044831">
    <property type="entry name" value="Ccp1-like"/>
</dbReference>
<dbReference type="Gene3D" id="1.10.520.10">
    <property type="match status" value="1"/>
</dbReference>
<dbReference type="Pfam" id="PF00141">
    <property type="entry name" value="peroxidase"/>
    <property type="match status" value="1"/>
</dbReference>
<accession>A0A7S1THG3</accession>
<evidence type="ECO:0000313" key="8">
    <source>
        <dbReference type="EMBL" id="CAD9236939.1"/>
    </source>
</evidence>
<evidence type="ECO:0000256" key="1">
    <source>
        <dbReference type="ARBA" id="ARBA00022559"/>
    </source>
</evidence>
<dbReference type="PROSITE" id="PS50873">
    <property type="entry name" value="PEROXIDASE_4"/>
    <property type="match status" value="1"/>
</dbReference>
<reference evidence="8" key="1">
    <citation type="submission" date="2021-01" db="EMBL/GenBank/DDBJ databases">
        <authorList>
            <person name="Corre E."/>
            <person name="Pelletier E."/>
            <person name="Niang G."/>
            <person name="Scheremetjew M."/>
            <person name="Finn R."/>
            <person name="Kale V."/>
            <person name="Holt S."/>
            <person name="Cochrane G."/>
            <person name="Meng A."/>
            <person name="Brown T."/>
            <person name="Cohen L."/>
        </authorList>
    </citation>
    <scope>NUCLEOTIDE SEQUENCE</scope>
    <source>
        <strain evidence="8">SAG 36.94</strain>
    </source>
</reference>
<comment type="similarity">
    <text evidence="6">Belongs to the peroxidase family.</text>
</comment>
<dbReference type="GO" id="GO:0042744">
    <property type="term" value="P:hydrogen peroxide catabolic process"/>
    <property type="evidence" value="ECO:0007669"/>
    <property type="project" value="TreeGrafter"/>
</dbReference>
<dbReference type="GO" id="GO:0046872">
    <property type="term" value="F:metal ion binding"/>
    <property type="evidence" value="ECO:0007669"/>
    <property type="project" value="UniProtKB-KW"/>
</dbReference>
<dbReference type="InterPro" id="IPR002207">
    <property type="entry name" value="Peroxidase_I"/>
</dbReference>
<dbReference type="GO" id="GO:0020037">
    <property type="term" value="F:heme binding"/>
    <property type="evidence" value="ECO:0007669"/>
    <property type="project" value="InterPro"/>
</dbReference>
<dbReference type="PRINTS" id="PR00458">
    <property type="entry name" value="PEROXIDASE"/>
</dbReference>
<evidence type="ECO:0000259" key="7">
    <source>
        <dbReference type="PROSITE" id="PS50873"/>
    </source>
</evidence>
<keyword evidence="3" id="KW-0479">Metal-binding</keyword>
<dbReference type="PANTHER" id="PTHR31356:SF36">
    <property type="entry name" value="L-ASCORBATE PEROXIDASE 3"/>
    <property type="match status" value="1"/>
</dbReference>
<evidence type="ECO:0000256" key="6">
    <source>
        <dbReference type="RuleBase" id="RU004241"/>
    </source>
</evidence>
<sequence length="333" mass="36096">MDEVEGWEMARWSRRRVLNRVGAVILAQAVVGGLKEAEGVSFDTDRYGDKEMKVSLINRTKQNIRNLLAEKPQLAAPLIAAAFSDGLTYDPATGGGGLNGSIRFELDRPSNTELKQVVDEIVKARATTKDVSVADVIAFAGAVVLEVTSGPRVVVQLGREDASSADTRTDVPSFLDGSLESSADDWVAAFARCGFSNGAQEAVLLRGAIGILENIGNRQAEILGEEDTEEDEDLSYGDVRGKETRAVLVNSRVSSLTIKGGKFSNEYLSSLLASKDRENLLPGDRSLLENEATAEWVKKYAGNNRAFVQDFAELFGKLSRLGSQYTVNKLLMD</sequence>
<evidence type="ECO:0000256" key="3">
    <source>
        <dbReference type="ARBA" id="ARBA00022723"/>
    </source>
</evidence>
<dbReference type="GO" id="GO:0000302">
    <property type="term" value="P:response to reactive oxygen species"/>
    <property type="evidence" value="ECO:0007669"/>
    <property type="project" value="TreeGrafter"/>
</dbReference>
<dbReference type="CDD" id="cd00314">
    <property type="entry name" value="plant_peroxidase_like"/>
    <property type="match status" value="1"/>
</dbReference>